<protein>
    <submittedName>
        <fullName evidence="1">Uncharacterized protein</fullName>
    </submittedName>
</protein>
<organism evidence="1 2">
    <name type="scientific">Heliomicrobium undosum</name>
    <dbReference type="NCBI Taxonomy" id="121734"/>
    <lineage>
        <taxon>Bacteria</taxon>
        <taxon>Bacillati</taxon>
        <taxon>Bacillota</taxon>
        <taxon>Clostridia</taxon>
        <taxon>Eubacteriales</taxon>
        <taxon>Heliobacteriaceae</taxon>
        <taxon>Heliomicrobium</taxon>
    </lineage>
</organism>
<dbReference type="Proteomes" id="UP000463470">
    <property type="component" value="Unassembled WGS sequence"/>
</dbReference>
<proteinExistence type="predicted"/>
<reference evidence="1 2" key="1">
    <citation type="submission" date="2020-01" db="EMBL/GenBank/DDBJ databases">
        <title>Whole-genome sequence of Heliobacterium undosum DSM 13378.</title>
        <authorList>
            <person name="Kyndt J.A."/>
            <person name="Meyer T.E."/>
        </authorList>
    </citation>
    <scope>NUCLEOTIDE SEQUENCE [LARGE SCALE GENOMIC DNA]</scope>
    <source>
        <strain evidence="1 2">DSM 13378</strain>
    </source>
</reference>
<dbReference type="EMBL" id="WXEY01000008">
    <property type="protein sequence ID" value="MZP29855.1"/>
    <property type="molecule type" value="Genomic_DNA"/>
</dbReference>
<evidence type="ECO:0000313" key="1">
    <source>
        <dbReference type="EMBL" id="MZP29855.1"/>
    </source>
</evidence>
<dbReference type="RefSeq" id="WP_161258091.1">
    <property type="nucleotide sequence ID" value="NZ_WXEY01000008.1"/>
</dbReference>
<comment type="caution">
    <text evidence="1">The sequence shown here is derived from an EMBL/GenBank/DDBJ whole genome shotgun (WGS) entry which is preliminary data.</text>
</comment>
<evidence type="ECO:0000313" key="2">
    <source>
        <dbReference type="Proteomes" id="UP000463470"/>
    </source>
</evidence>
<accession>A0A845L489</accession>
<keyword evidence="2" id="KW-1185">Reference proteome</keyword>
<name>A0A845L489_9FIRM</name>
<gene>
    <name evidence="1" type="ORF">GTO91_09060</name>
</gene>
<dbReference type="AlphaFoldDB" id="A0A845L489"/>
<sequence>MDKHTWQSLLDSQRRLWESLVELENALDQLPTGAGASETQAESSHLRFLLDIRHEKIAAILFPSRHG</sequence>
<dbReference type="OrthoDB" id="9872185at2"/>